<dbReference type="SUPFAM" id="SSF53474">
    <property type="entry name" value="alpha/beta-Hydrolases"/>
    <property type="match status" value="1"/>
</dbReference>
<dbReference type="KEGG" id="blag:BLTE_25710"/>
<dbReference type="PANTHER" id="PTHR36837">
    <property type="entry name" value="POLY(3-HYDROXYALKANOATE) POLYMERASE SUBUNIT PHAC"/>
    <property type="match status" value="1"/>
</dbReference>
<protein>
    <submittedName>
        <fullName evidence="2">3-hydroxyalkanoate synthetase</fullName>
    </submittedName>
</protein>
<dbReference type="InterPro" id="IPR051321">
    <property type="entry name" value="PHA/PHB_synthase"/>
</dbReference>
<feature type="compositionally biased region" description="Low complexity" evidence="1">
    <location>
        <begin position="51"/>
        <end position="69"/>
    </location>
</feature>
<gene>
    <name evidence="2" type="ORF">BLTE_25710</name>
</gene>
<evidence type="ECO:0000313" key="2">
    <source>
        <dbReference type="EMBL" id="BBF93886.1"/>
    </source>
</evidence>
<dbReference type="InterPro" id="IPR029058">
    <property type="entry name" value="AB_hydrolase_fold"/>
</dbReference>
<dbReference type="Gene3D" id="3.40.50.1820">
    <property type="entry name" value="alpha/beta hydrolase"/>
    <property type="match status" value="1"/>
</dbReference>
<accession>A0A348G2V3</accession>
<feature type="compositionally biased region" description="Low complexity" evidence="1">
    <location>
        <begin position="35"/>
        <end position="44"/>
    </location>
</feature>
<evidence type="ECO:0000256" key="1">
    <source>
        <dbReference type="SAM" id="MobiDB-lite"/>
    </source>
</evidence>
<feature type="compositionally biased region" description="Basic residues" evidence="1">
    <location>
        <begin position="1"/>
        <end position="11"/>
    </location>
</feature>
<dbReference type="EMBL" id="AP018907">
    <property type="protein sequence ID" value="BBF93886.1"/>
    <property type="molecule type" value="Genomic_DNA"/>
</dbReference>
<dbReference type="PANTHER" id="PTHR36837:SF2">
    <property type="entry name" value="POLY(3-HYDROXYALKANOATE) POLYMERASE SUBUNIT PHAC"/>
    <property type="match status" value="1"/>
</dbReference>
<name>A0A348G2V3_9HYPH</name>
<dbReference type="AlphaFoldDB" id="A0A348G2V3"/>
<keyword evidence="3" id="KW-1185">Reference proteome</keyword>
<dbReference type="InterPro" id="IPR024501">
    <property type="entry name" value="DUF3141"/>
</dbReference>
<reference evidence="2 3" key="1">
    <citation type="submission" date="2018-08" db="EMBL/GenBank/DDBJ databases">
        <title>Complete genome sequencing of Blastochloris tepida GI.</title>
        <authorList>
            <person name="Tsukatani Y."/>
            <person name="Mori H."/>
        </authorList>
    </citation>
    <scope>NUCLEOTIDE SEQUENCE [LARGE SCALE GENOMIC DNA]</scope>
    <source>
        <strain evidence="2 3">GI</strain>
    </source>
</reference>
<proteinExistence type="predicted"/>
<organism evidence="2 3">
    <name type="scientific">Blastochloris tepida</name>
    <dbReference type="NCBI Taxonomy" id="2233851"/>
    <lineage>
        <taxon>Bacteria</taxon>
        <taxon>Pseudomonadati</taxon>
        <taxon>Pseudomonadota</taxon>
        <taxon>Alphaproteobacteria</taxon>
        <taxon>Hyphomicrobiales</taxon>
        <taxon>Blastochloridaceae</taxon>
        <taxon>Blastochloris</taxon>
    </lineage>
</organism>
<feature type="region of interest" description="Disordered" evidence="1">
    <location>
        <begin position="1"/>
        <end position="104"/>
    </location>
</feature>
<sequence>MNLQRERKRMSANRPKSPERSRPADRKSGSANSTPSKPAASKPAAPEPAEPGRAVAARAPSAPAQSSDRVSGQGAALVRSAAGSPAERSDTAPSETAPSPGGSRYALVHDPMAVALNPMAAAFEYMVDLSQRTVLFWDVMRQRGNGYREHMAMAAPHVLDYEAELVVDGRTLERPVNYGLARIIPPEGVTIDPTLRPFVVFDPRAGHGPGIGGFKADSEIGVALRAGHPCYFVGFLPDPMPGQTIEDIARAEAVFLKTVIERHPGVDGRPCVVGNCQAGWAVMMLAAVAPDLFGPIIVAGSPLSYWTGQSGLNPMRYSGGLLGGSWLTALTGDLGHGRFDGAWLVQNFENLNPANTLWTKPYNLFAKIDTEAPHYLGFERWWGGHVNLNAEEMQFIVDELFVGNKLAAGEVKSSNGTAIDLRNIRSPIIVFCSKGDNITPPQQALGWILDLYDDVDEIRSYGQTIVYSVHEKVGHLGIFVSGGVARKEHGEFASNIDLIDVLPPGLYEAVFESKSADTANPDLAHGDWIMRCEARTLDDIRALGGNDVADDRSFAAAARVSEINLALYKTFAQPFVRAAVNEQAADLMHRLHPLRVQYEALSDANPLAAMLAPAAGLVRENRVEAGKDNPFLTLQETMSRQIIAGLNAWRDARDSFSEALFKAIYGSPAVQAMVGIDPSSERPLRKAGKSALYRELVERRIAELKSRIAEGGLREAVVRALVYIGMPRASVDERGFEMVRRIRRSQGDMPPISLQDFKALVREQFFLLLIDPDGAIAALPEMLPQDAAARAKAMALIREVLAAAGDIDGESKERLQRIARIFEGGPALKEVTSGGGKPFLRSV</sequence>
<dbReference type="Pfam" id="PF11339">
    <property type="entry name" value="DUF3141"/>
    <property type="match status" value="1"/>
</dbReference>
<feature type="compositionally biased region" description="Basic and acidic residues" evidence="1">
    <location>
        <begin position="16"/>
        <end position="28"/>
    </location>
</feature>
<dbReference type="Proteomes" id="UP000266934">
    <property type="component" value="Chromosome"/>
</dbReference>
<evidence type="ECO:0000313" key="3">
    <source>
        <dbReference type="Proteomes" id="UP000266934"/>
    </source>
</evidence>